<dbReference type="NCBIfam" id="NF010666">
    <property type="entry name" value="PRK14063.1"/>
    <property type="match status" value="1"/>
</dbReference>
<organism evidence="7 8">
    <name type="scientific">Lentibacillus cibarius</name>
    <dbReference type="NCBI Taxonomy" id="2583219"/>
    <lineage>
        <taxon>Bacteria</taxon>
        <taxon>Bacillati</taxon>
        <taxon>Bacillota</taxon>
        <taxon>Bacilli</taxon>
        <taxon>Bacillales</taxon>
        <taxon>Bacillaceae</taxon>
        <taxon>Lentibacillus</taxon>
    </lineage>
</organism>
<dbReference type="EC" id="3.1.11.6" evidence="6"/>
<proteinExistence type="inferred from homology"/>
<dbReference type="Gene3D" id="1.10.287.1040">
    <property type="entry name" value="Exonuclease VII, small subunit"/>
    <property type="match status" value="1"/>
</dbReference>
<dbReference type="EMBL" id="VJMZ01000001">
    <property type="protein sequence ID" value="TRM12668.1"/>
    <property type="molecule type" value="Genomic_DNA"/>
</dbReference>
<dbReference type="GO" id="GO:0009318">
    <property type="term" value="C:exodeoxyribonuclease VII complex"/>
    <property type="evidence" value="ECO:0007669"/>
    <property type="project" value="UniProtKB-UniRule"/>
</dbReference>
<keyword evidence="8" id="KW-1185">Reference proteome</keyword>
<evidence type="ECO:0000256" key="2">
    <source>
        <dbReference type="ARBA" id="ARBA00022490"/>
    </source>
</evidence>
<dbReference type="NCBIfam" id="TIGR01280">
    <property type="entry name" value="xseB"/>
    <property type="match status" value="1"/>
</dbReference>
<dbReference type="AlphaFoldDB" id="A0A549YLB2"/>
<dbReference type="PANTHER" id="PTHR34137:SF1">
    <property type="entry name" value="EXODEOXYRIBONUCLEASE 7 SMALL SUBUNIT"/>
    <property type="match status" value="1"/>
</dbReference>
<name>A0A549YLB2_9BACI</name>
<dbReference type="SUPFAM" id="SSF116842">
    <property type="entry name" value="XseB-like"/>
    <property type="match status" value="1"/>
</dbReference>
<comment type="function">
    <text evidence="6">Bidirectionally degrades single-stranded DNA into large acid-insoluble oligonucleotides, which are then degraded further into small acid-soluble oligonucleotides.</text>
</comment>
<keyword evidence="3 6" id="KW-0540">Nuclease</keyword>
<evidence type="ECO:0000256" key="5">
    <source>
        <dbReference type="ARBA" id="ARBA00022839"/>
    </source>
</evidence>
<dbReference type="Pfam" id="PF02609">
    <property type="entry name" value="Exonuc_VII_S"/>
    <property type="match status" value="1"/>
</dbReference>
<keyword evidence="2 6" id="KW-0963">Cytoplasm</keyword>
<gene>
    <name evidence="6" type="primary">xseB</name>
    <name evidence="7" type="ORF">FH966_13685</name>
</gene>
<keyword evidence="5 6" id="KW-0269">Exonuclease</keyword>
<evidence type="ECO:0000256" key="3">
    <source>
        <dbReference type="ARBA" id="ARBA00022722"/>
    </source>
</evidence>
<comment type="subcellular location">
    <subcellularLocation>
        <location evidence="6">Cytoplasm</location>
    </subcellularLocation>
</comment>
<evidence type="ECO:0000256" key="1">
    <source>
        <dbReference type="ARBA" id="ARBA00009998"/>
    </source>
</evidence>
<accession>A0A549YLB2</accession>
<keyword evidence="4 6" id="KW-0378">Hydrolase</keyword>
<evidence type="ECO:0000313" key="7">
    <source>
        <dbReference type="EMBL" id="TRM12668.1"/>
    </source>
</evidence>
<comment type="subunit">
    <text evidence="6">Heterooligomer composed of large and small subunits.</text>
</comment>
<comment type="caution">
    <text evidence="7">The sequence shown here is derived from an EMBL/GenBank/DDBJ whole genome shotgun (WGS) entry which is preliminary data.</text>
</comment>
<protein>
    <recommendedName>
        <fullName evidence="6">Exodeoxyribonuclease 7 small subunit</fullName>
        <ecNumber evidence="6">3.1.11.6</ecNumber>
    </recommendedName>
    <alternativeName>
        <fullName evidence="6">Exodeoxyribonuclease VII small subunit</fullName>
        <shortName evidence="6">Exonuclease VII small subunit</shortName>
    </alternativeName>
</protein>
<dbReference type="Proteomes" id="UP000319280">
    <property type="component" value="Unassembled WGS sequence"/>
</dbReference>
<evidence type="ECO:0000256" key="6">
    <source>
        <dbReference type="HAMAP-Rule" id="MF_00337"/>
    </source>
</evidence>
<evidence type="ECO:0000313" key="8">
    <source>
        <dbReference type="Proteomes" id="UP000319280"/>
    </source>
</evidence>
<dbReference type="GO" id="GO:0006308">
    <property type="term" value="P:DNA catabolic process"/>
    <property type="evidence" value="ECO:0007669"/>
    <property type="project" value="UniProtKB-UniRule"/>
</dbReference>
<dbReference type="InterPro" id="IPR037004">
    <property type="entry name" value="Exonuc_VII_ssu_sf"/>
</dbReference>
<sequence length="80" mass="9272">MEQENKENSLSFEEAMHELEKIVEKLEKGDVPLEKAITYYQEGMKLSKVCSDKLTDVQKKMTQIMNDQGQLESFDIQGDE</sequence>
<dbReference type="PANTHER" id="PTHR34137">
    <property type="entry name" value="EXODEOXYRIBONUCLEASE 7 SMALL SUBUNIT"/>
    <property type="match status" value="1"/>
</dbReference>
<dbReference type="RefSeq" id="WP_142791616.1">
    <property type="nucleotide sequence ID" value="NZ_VJMZ01000001.1"/>
</dbReference>
<evidence type="ECO:0000256" key="4">
    <source>
        <dbReference type="ARBA" id="ARBA00022801"/>
    </source>
</evidence>
<dbReference type="InterPro" id="IPR003761">
    <property type="entry name" value="Exonuc_VII_S"/>
</dbReference>
<dbReference type="PIRSF" id="PIRSF006488">
    <property type="entry name" value="Exonuc_VII_S"/>
    <property type="match status" value="1"/>
</dbReference>
<dbReference type="GO" id="GO:0008855">
    <property type="term" value="F:exodeoxyribonuclease VII activity"/>
    <property type="evidence" value="ECO:0007669"/>
    <property type="project" value="UniProtKB-UniRule"/>
</dbReference>
<comment type="similarity">
    <text evidence="1 6">Belongs to the XseB family.</text>
</comment>
<reference evidence="7 8" key="1">
    <citation type="submission" date="2019-07" db="EMBL/GenBank/DDBJ databases">
        <title>Genomic analysis of Lentibacillus sp. NKC851-2.</title>
        <authorList>
            <person name="Oh Y.J."/>
        </authorList>
    </citation>
    <scope>NUCLEOTIDE SEQUENCE [LARGE SCALE GENOMIC DNA]</scope>
    <source>
        <strain evidence="7 8">NKC851-2</strain>
    </source>
</reference>
<dbReference type="HAMAP" id="MF_00337">
    <property type="entry name" value="Exonuc_7_S"/>
    <property type="match status" value="1"/>
</dbReference>
<dbReference type="GO" id="GO:0005829">
    <property type="term" value="C:cytosol"/>
    <property type="evidence" value="ECO:0007669"/>
    <property type="project" value="TreeGrafter"/>
</dbReference>
<comment type="catalytic activity">
    <reaction evidence="6">
        <text>Exonucleolytic cleavage in either 5'- to 3'- or 3'- to 5'-direction to yield nucleoside 5'-phosphates.</text>
        <dbReference type="EC" id="3.1.11.6"/>
    </reaction>
</comment>